<protein>
    <recommendedName>
        <fullName evidence="3">Right handed beta helix domain-containing protein</fullName>
    </recommendedName>
</protein>
<evidence type="ECO:0008006" key="3">
    <source>
        <dbReference type="Google" id="ProtNLM"/>
    </source>
</evidence>
<dbReference type="SUPFAM" id="SSF51126">
    <property type="entry name" value="Pectin lyase-like"/>
    <property type="match status" value="1"/>
</dbReference>
<name>A0ABQ9X5L9_9EUKA</name>
<sequence>MIRMFDHESSQPASSISLLDVTHLSTVSTLPPLVGLLHSYVMQSSTPNSDLNDVLLDSETGVTVVGMGLVFDSTSLSTGTGPLFSFGLAEEPSLSDIVHSLRMETTLVGSSLMNMTSRSVEERKELRFGGGVNQRVIGSEVDQSTNHNSGTAMMDGNLGGNVRCVNTSFSECRREVNADESFINKNITSSVIGRRVFTSSSTATLISYSLCTFKDMSAADARVDGGGAAINFFNAAPSLSVKDCFFLRCHIKGDGNDGGAICIWGTSKAGQSFLLERSSFSECKSIGNSHNFAGCVLVNYIQSVTIRDCIFEKSTAVYDGALTLYTTTHSILFNCAFIVCSATNYGGAVGIHYTATFEFFFVQFRACSSTVHPNGRDVFFRGIAASKITSGMFEFCDSTSGSPNVYFETGPVSNSTFIPQLQSSTPSISLSINFDEGQQLATVTVTASTAIGGTMGILLNGLIVPRVIHAVFGTENKTSKTGIEVVSSGPNGVLPKAPYSLLNFSHSFTLFPPVIFGCVCSSEDTDTILLVVDGWRFEEGNYVMFVKSGTNNEEKMITLNRLDKSTLRGSAPLYPSTAKERLEWDTEYEVSKVRLETEDGIRSIVPLRTMKFTTPSEPIRIEKTKCSLGGEKDKAGVVEFWGVGLSPGKGYALKVKKEESEGVVSGEEIGLTGTLSSSSESGSFFHSEEIFGSRHLVCRMG</sequence>
<proteinExistence type="predicted"/>
<comment type="caution">
    <text evidence="1">The sequence shown here is derived from an EMBL/GenBank/DDBJ whole genome shotgun (WGS) entry which is preliminary data.</text>
</comment>
<organism evidence="1 2">
    <name type="scientific">Blattamonas nauphoetae</name>
    <dbReference type="NCBI Taxonomy" id="2049346"/>
    <lineage>
        <taxon>Eukaryota</taxon>
        <taxon>Metamonada</taxon>
        <taxon>Preaxostyla</taxon>
        <taxon>Oxymonadida</taxon>
        <taxon>Blattamonas</taxon>
    </lineage>
</organism>
<dbReference type="Proteomes" id="UP001281761">
    <property type="component" value="Unassembled WGS sequence"/>
</dbReference>
<dbReference type="InterPro" id="IPR011050">
    <property type="entry name" value="Pectin_lyase_fold/virulence"/>
</dbReference>
<gene>
    <name evidence="1" type="ORF">BLNAU_17994</name>
</gene>
<reference evidence="1 2" key="1">
    <citation type="journal article" date="2022" name="bioRxiv">
        <title>Genomics of Preaxostyla Flagellates Illuminates Evolutionary Transitions and the Path Towards Mitochondrial Loss.</title>
        <authorList>
            <person name="Novak L.V.F."/>
            <person name="Treitli S.C."/>
            <person name="Pyrih J."/>
            <person name="Halakuc P."/>
            <person name="Pipaliya S.V."/>
            <person name="Vacek V."/>
            <person name="Brzon O."/>
            <person name="Soukal P."/>
            <person name="Eme L."/>
            <person name="Dacks J.B."/>
            <person name="Karnkowska A."/>
            <person name="Elias M."/>
            <person name="Hampl V."/>
        </authorList>
    </citation>
    <scope>NUCLEOTIDE SEQUENCE [LARGE SCALE GENOMIC DNA]</scope>
    <source>
        <strain evidence="1">NAU3</strain>
        <tissue evidence="1">Gut</tissue>
    </source>
</reference>
<accession>A0ABQ9X5L9</accession>
<keyword evidence="2" id="KW-1185">Reference proteome</keyword>
<dbReference type="EMBL" id="JARBJD010000211">
    <property type="protein sequence ID" value="KAK2947071.1"/>
    <property type="molecule type" value="Genomic_DNA"/>
</dbReference>
<evidence type="ECO:0000313" key="2">
    <source>
        <dbReference type="Proteomes" id="UP001281761"/>
    </source>
</evidence>
<evidence type="ECO:0000313" key="1">
    <source>
        <dbReference type="EMBL" id="KAK2947071.1"/>
    </source>
</evidence>